<dbReference type="InParanoid" id="A0A0C2YTS9"/>
<keyword evidence="4 7" id="KW-0812">Transmembrane</keyword>
<dbReference type="Pfam" id="PF02133">
    <property type="entry name" value="Transp_cyt_pur"/>
    <property type="match status" value="1"/>
</dbReference>
<reference evidence="8 9" key="1">
    <citation type="submission" date="2014-04" db="EMBL/GenBank/DDBJ databases">
        <authorList>
            <consortium name="DOE Joint Genome Institute"/>
            <person name="Kuo A."/>
            <person name="Kohler A."/>
            <person name="Nagy L.G."/>
            <person name="Floudas D."/>
            <person name="Copeland A."/>
            <person name="Barry K.W."/>
            <person name="Cichocki N."/>
            <person name="Veneault-Fourrey C."/>
            <person name="LaButti K."/>
            <person name="Lindquist E.A."/>
            <person name="Lipzen A."/>
            <person name="Lundell T."/>
            <person name="Morin E."/>
            <person name="Murat C."/>
            <person name="Sun H."/>
            <person name="Tunlid A."/>
            <person name="Henrissat B."/>
            <person name="Grigoriev I.V."/>
            <person name="Hibbett D.S."/>
            <person name="Martin F."/>
            <person name="Nordberg H.P."/>
            <person name="Cantor M.N."/>
            <person name="Hua S.X."/>
        </authorList>
    </citation>
    <scope>NUCLEOTIDE SEQUENCE [LARGE SCALE GENOMIC DNA]</scope>
    <source>
        <strain evidence="8 9">Foug A</strain>
    </source>
</reference>
<name>A0A0C2YTS9_9AGAM</name>
<comment type="subcellular location">
    <subcellularLocation>
        <location evidence="1">Membrane</location>
        <topology evidence="1">Multi-pass membrane protein</topology>
    </subcellularLocation>
</comment>
<keyword evidence="6 7" id="KW-0472">Membrane</keyword>
<feature type="transmembrane region" description="Helical" evidence="7">
    <location>
        <begin position="443"/>
        <end position="465"/>
    </location>
</feature>
<dbReference type="Proteomes" id="UP000053989">
    <property type="component" value="Unassembled WGS sequence"/>
</dbReference>
<evidence type="ECO:0000256" key="3">
    <source>
        <dbReference type="ARBA" id="ARBA00022448"/>
    </source>
</evidence>
<feature type="transmembrane region" description="Helical" evidence="7">
    <location>
        <begin position="156"/>
        <end position="176"/>
    </location>
</feature>
<gene>
    <name evidence="8" type="ORF">SCLCIDRAFT_32142</name>
</gene>
<comment type="similarity">
    <text evidence="2">Belongs to the purine-cytosine permease (2.A.39) family.</text>
</comment>
<feature type="transmembrane region" description="Helical" evidence="7">
    <location>
        <begin position="513"/>
        <end position="536"/>
    </location>
</feature>
<dbReference type="PANTHER" id="PTHR31806">
    <property type="entry name" value="PURINE-CYTOSINE PERMEASE FCY2-RELATED"/>
    <property type="match status" value="1"/>
</dbReference>
<organism evidence="8 9">
    <name type="scientific">Scleroderma citrinum Foug A</name>
    <dbReference type="NCBI Taxonomy" id="1036808"/>
    <lineage>
        <taxon>Eukaryota</taxon>
        <taxon>Fungi</taxon>
        <taxon>Dikarya</taxon>
        <taxon>Basidiomycota</taxon>
        <taxon>Agaricomycotina</taxon>
        <taxon>Agaricomycetes</taxon>
        <taxon>Agaricomycetidae</taxon>
        <taxon>Boletales</taxon>
        <taxon>Sclerodermatineae</taxon>
        <taxon>Sclerodermataceae</taxon>
        <taxon>Scleroderma</taxon>
    </lineage>
</organism>
<evidence type="ECO:0008006" key="10">
    <source>
        <dbReference type="Google" id="ProtNLM"/>
    </source>
</evidence>
<dbReference type="Gene3D" id="1.10.4160.10">
    <property type="entry name" value="Hydantoin permease"/>
    <property type="match status" value="1"/>
</dbReference>
<feature type="transmembrane region" description="Helical" evidence="7">
    <location>
        <begin position="251"/>
        <end position="271"/>
    </location>
</feature>
<proteinExistence type="inferred from homology"/>
<dbReference type="OrthoDB" id="2116389at2759"/>
<evidence type="ECO:0000256" key="1">
    <source>
        <dbReference type="ARBA" id="ARBA00004141"/>
    </source>
</evidence>
<dbReference type="STRING" id="1036808.A0A0C2YTS9"/>
<dbReference type="InterPro" id="IPR026030">
    <property type="entry name" value="Pur-cyt_permease_Fcy2/21/22"/>
</dbReference>
<feature type="transmembrane region" description="Helical" evidence="7">
    <location>
        <begin position="396"/>
        <end position="422"/>
    </location>
</feature>
<sequence>MLFKAFASVNIEDGKGMKSLTEAFPKDFALVKQWLSLATTVHDLVFINGLVPLTTSSVDMVTNTDPQVPVKASLTEEPRSKPPGFAPLRLLRRVSAFLARWGIETHGIAPIPEEARLETRFYQMFFVWFSASMNILTFSTGTVGPAFFNLGVRDSIFVIIVVDLICCLVPAFSYVLNVCDARSNLKVWSSAVFGPKLGTRAMVQCRFSWGYYGAAIPSILNVFTMQGFLILNCIIGGQTIASVSPHLDDTLGIVIIGVISLAVTFFGYRFLHWYECIAWIPNVIAFIVLLALGYPHLHTNQYTSVPAPTVASVLSFGSTVAASILSWCTMTSDYGVYHSPVASSFRIFIYTYLGFFIASFTTHALGAAFAAAAPTVPAWNVGFQNSSSVGGLVNSILMPVGGFGKLLTVLVALTIPSACAPTMYTFSTSSMAISGWFSLIPRWVYILISEAILIPIAIVGAKTFYTTFVDILSFIGYWSAAYAAIILTEHILFRGRSFTEEAYPISTWDSAKLLPSGIPAVFAFFCGFGTLIPFMSQAWYVGPVARRGSGDCGLYVGFVVAGITYATFRGMEKWYAKRGSVAKESERC</sequence>
<feature type="transmembrane region" description="Helical" evidence="7">
    <location>
        <begin position="471"/>
        <end position="492"/>
    </location>
</feature>
<protein>
    <recommendedName>
        <fullName evidence="10">Purine-cytosine permease</fullName>
    </recommendedName>
</protein>
<keyword evidence="9" id="KW-1185">Reference proteome</keyword>
<keyword evidence="5 7" id="KW-1133">Transmembrane helix</keyword>
<evidence type="ECO:0000256" key="5">
    <source>
        <dbReference type="ARBA" id="ARBA00022989"/>
    </source>
</evidence>
<accession>A0A0C2YTS9</accession>
<dbReference type="InterPro" id="IPR001248">
    <property type="entry name" value="Pur-cyt_permease"/>
</dbReference>
<dbReference type="AlphaFoldDB" id="A0A0C2YTS9"/>
<dbReference type="PIRSF" id="PIRSF002744">
    <property type="entry name" value="Pur-cyt_permease"/>
    <property type="match status" value="1"/>
</dbReference>
<reference evidence="9" key="2">
    <citation type="submission" date="2015-01" db="EMBL/GenBank/DDBJ databases">
        <title>Evolutionary Origins and Diversification of the Mycorrhizal Mutualists.</title>
        <authorList>
            <consortium name="DOE Joint Genome Institute"/>
            <consortium name="Mycorrhizal Genomics Consortium"/>
            <person name="Kohler A."/>
            <person name="Kuo A."/>
            <person name="Nagy L.G."/>
            <person name="Floudas D."/>
            <person name="Copeland A."/>
            <person name="Barry K.W."/>
            <person name="Cichocki N."/>
            <person name="Veneault-Fourrey C."/>
            <person name="LaButti K."/>
            <person name="Lindquist E.A."/>
            <person name="Lipzen A."/>
            <person name="Lundell T."/>
            <person name="Morin E."/>
            <person name="Murat C."/>
            <person name="Riley R."/>
            <person name="Ohm R."/>
            <person name="Sun H."/>
            <person name="Tunlid A."/>
            <person name="Henrissat B."/>
            <person name="Grigoriev I.V."/>
            <person name="Hibbett D.S."/>
            <person name="Martin F."/>
        </authorList>
    </citation>
    <scope>NUCLEOTIDE SEQUENCE [LARGE SCALE GENOMIC DNA]</scope>
    <source>
        <strain evidence="9">Foug A</strain>
    </source>
</reference>
<feature type="transmembrane region" description="Helical" evidence="7">
    <location>
        <begin position="125"/>
        <end position="150"/>
    </location>
</feature>
<keyword evidence="3" id="KW-0813">Transport</keyword>
<evidence type="ECO:0000256" key="7">
    <source>
        <dbReference type="SAM" id="Phobius"/>
    </source>
</evidence>
<evidence type="ECO:0000256" key="6">
    <source>
        <dbReference type="ARBA" id="ARBA00023136"/>
    </source>
</evidence>
<evidence type="ECO:0000313" key="8">
    <source>
        <dbReference type="EMBL" id="KIM53078.1"/>
    </source>
</evidence>
<dbReference type="HOGENOM" id="CLU_026016_2_0_1"/>
<feature type="transmembrane region" description="Helical" evidence="7">
    <location>
        <begin position="349"/>
        <end position="376"/>
    </location>
</feature>
<dbReference type="GO" id="GO:0005886">
    <property type="term" value="C:plasma membrane"/>
    <property type="evidence" value="ECO:0007669"/>
    <property type="project" value="TreeGrafter"/>
</dbReference>
<feature type="transmembrane region" description="Helical" evidence="7">
    <location>
        <begin position="209"/>
        <end position="231"/>
    </location>
</feature>
<evidence type="ECO:0000256" key="4">
    <source>
        <dbReference type="ARBA" id="ARBA00022692"/>
    </source>
</evidence>
<evidence type="ECO:0000256" key="2">
    <source>
        <dbReference type="ARBA" id="ARBA00008974"/>
    </source>
</evidence>
<dbReference type="GO" id="GO:0022857">
    <property type="term" value="F:transmembrane transporter activity"/>
    <property type="evidence" value="ECO:0007669"/>
    <property type="project" value="InterPro"/>
</dbReference>
<feature type="transmembrane region" description="Helical" evidence="7">
    <location>
        <begin position="548"/>
        <end position="568"/>
    </location>
</feature>
<dbReference type="EMBL" id="KN822190">
    <property type="protein sequence ID" value="KIM53078.1"/>
    <property type="molecule type" value="Genomic_DNA"/>
</dbReference>
<feature type="transmembrane region" description="Helical" evidence="7">
    <location>
        <begin position="278"/>
        <end position="297"/>
    </location>
</feature>
<dbReference type="PANTHER" id="PTHR31806:SF5">
    <property type="entry name" value="PURINE-CYTOSINE PERMEASE FCY21"/>
    <property type="match status" value="1"/>
</dbReference>
<feature type="transmembrane region" description="Helical" evidence="7">
    <location>
        <begin position="309"/>
        <end position="328"/>
    </location>
</feature>
<evidence type="ECO:0000313" key="9">
    <source>
        <dbReference type="Proteomes" id="UP000053989"/>
    </source>
</evidence>